<dbReference type="EMBL" id="FRCP01000017">
    <property type="protein sequence ID" value="SHM79580.1"/>
    <property type="molecule type" value="Genomic_DNA"/>
</dbReference>
<evidence type="ECO:0000313" key="3">
    <source>
        <dbReference type="Proteomes" id="UP000184038"/>
    </source>
</evidence>
<reference evidence="2 3" key="1">
    <citation type="submission" date="2016-11" db="EMBL/GenBank/DDBJ databases">
        <authorList>
            <person name="Jaros S."/>
            <person name="Januszkiewicz K."/>
            <person name="Wedrychowicz H."/>
        </authorList>
    </citation>
    <scope>NUCLEOTIDE SEQUENCE [LARGE SCALE GENOMIC DNA]</scope>
    <source>
        <strain evidence="2 3">DSM 15930</strain>
    </source>
</reference>
<protein>
    <submittedName>
        <fullName evidence="2">Spore coat polysaccharide biosynthesis protein SpsG, predicted glycosyltransferase</fullName>
    </submittedName>
</protein>
<feature type="domain" description="Glycosyl transferase family 28 C-terminal" evidence="1">
    <location>
        <begin position="204"/>
        <end position="310"/>
    </location>
</feature>
<evidence type="ECO:0000313" key="2">
    <source>
        <dbReference type="EMBL" id="SHM79580.1"/>
    </source>
</evidence>
<dbReference type="OrthoDB" id="9805604at2"/>
<accession>A0A1M7LNI3</accession>
<dbReference type="InterPro" id="IPR007235">
    <property type="entry name" value="Glyco_trans_28_C"/>
</dbReference>
<evidence type="ECO:0000259" key="1">
    <source>
        <dbReference type="Pfam" id="PF04101"/>
    </source>
</evidence>
<dbReference type="Gene3D" id="3.40.50.11190">
    <property type="match status" value="1"/>
</dbReference>
<dbReference type="SUPFAM" id="SSF53756">
    <property type="entry name" value="UDP-Glycosyltransferase/glycogen phosphorylase"/>
    <property type="match status" value="2"/>
</dbReference>
<dbReference type="Proteomes" id="UP000184038">
    <property type="component" value="Unassembled WGS sequence"/>
</dbReference>
<dbReference type="PANTHER" id="PTHR21015">
    <property type="entry name" value="UDP-N-ACETYLGLUCOSAMINE--N-ACETYLMURAMYL-(PENTAPEPTIDE) PYROPHOSPHORYL-UNDECAPRENOL N-ACETYLGLUCOSAMINE TRANSFERASE 1"/>
    <property type="match status" value="1"/>
</dbReference>
<dbReference type="RefSeq" id="WP_073289520.1">
    <property type="nucleotide sequence ID" value="NZ_FRCP01000017.1"/>
</dbReference>
<dbReference type="AlphaFoldDB" id="A0A1M7LNI3"/>
<keyword evidence="2" id="KW-0808">Transferase</keyword>
<gene>
    <name evidence="2" type="ORF">SAMN02746066_03322</name>
</gene>
<dbReference type="PANTHER" id="PTHR21015:SF22">
    <property type="entry name" value="GLYCOSYLTRANSFERASE"/>
    <property type="match status" value="1"/>
</dbReference>
<dbReference type="GO" id="GO:0016758">
    <property type="term" value="F:hexosyltransferase activity"/>
    <property type="evidence" value="ECO:0007669"/>
    <property type="project" value="InterPro"/>
</dbReference>
<dbReference type="STRING" id="1120996.SAMN02746066_03322"/>
<organism evidence="2 3">
    <name type="scientific">Anaerosporobacter mobilis DSM 15930</name>
    <dbReference type="NCBI Taxonomy" id="1120996"/>
    <lineage>
        <taxon>Bacteria</taxon>
        <taxon>Bacillati</taxon>
        <taxon>Bacillota</taxon>
        <taxon>Clostridia</taxon>
        <taxon>Lachnospirales</taxon>
        <taxon>Lachnospiraceae</taxon>
        <taxon>Anaerosporobacter</taxon>
    </lineage>
</organism>
<dbReference type="Gene3D" id="3.40.50.2000">
    <property type="entry name" value="Glycogen Phosphorylase B"/>
    <property type="match status" value="1"/>
</dbReference>
<name>A0A1M7LNI3_9FIRM</name>
<keyword evidence="3" id="KW-1185">Reference proteome</keyword>
<proteinExistence type="predicted"/>
<dbReference type="Pfam" id="PF04101">
    <property type="entry name" value="Glyco_tran_28_C"/>
    <property type="match status" value="1"/>
</dbReference>
<sequence length="363" mass="42319">MLYIRTDANPTIATGHVMRCISIAREVMKLGQKITFLVADEHVRELIESNGYSCICMNSKWDDLDLELERLILLIQEYNIDRLLIDSYYVTEHYLSELRKHTKVFYLDDLAMFPYPVDVLINYNNYVEKLDYHSGYNWNVNYFLGCKYIPLREEFRGIKRIFRNIVSRILITTGGADYYHVAKKFIHYLEQETLLQEKTTMKTKQKELLDKRPYDIRTIQYHIIVGNFNSDREYLEELASKYPQIILHFNVTNMSEIMRNCDIAITAGGSTMYELCACGVPMITYTFADNQLLGAKGFEQLGVASYCGDIRNGELDLWRRINAAIRQYATNQEYRFNIGSKMQSLVDGKGAIRLARILTNPIV</sequence>